<evidence type="ECO:0000313" key="2">
    <source>
        <dbReference type="Proteomes" id="UP000006744"/>
    </source>
</evidence>
<dbReference type="Proteomes" id="UP000006744">
    <property type="component" value="Chromosome"/>
</dbReference>
<protein>
    <submittedName>
        <fullName evidence="1">Phage protein</fullName>
    </submittedName>
</protein>
<proteinExistence type="predicted"/>
<gene>
    <name evidence="1" type="ordered locus">BCG9842_B2413</name>
</gene>
<reference evidence="1 2" key="1">
    <citation type="submission" date="2008-10" db="EMBL/GenBank/DDBJ databases">
        <title>Genome sequence of Bacillus cereus G9842.</title>
        <authorList>
            <person name="Dodson R.J."/>
            <person name="Durkin A.S."/>
            <person name="Rosovitz M.J."/>
            <person name="Rasko D.A."/>
            <person name="Hoffmaster A."/>
            <person name="Ravel J."/>
            <person name="Sutton G."/>
        </authorList>
    </citation>
    <scope>NUCLEOTIDE SEQUENCE [LARGE SCALE GENOMIC DNA]</scope>
    <source>
        <strain evidence="1 2">G9842</strain>
    </source>
</reference>
<organism evidence="1 2">
    <name type="scientific">Bacillus cereus (strain G9842)</name>
    <dbReference type="NCBI Taxonomy" id="405531"/>
    <lineage>
        <taxon>Bacteria</taxon>
        <taxon>Bacillati</taxon>
        <taxon>Bacillota</taxon>
        <taxon>Bacilli</taxon>
        <taxon>Bacillales</taxon>
        <taxon>Bacillaceae</taxon>
        <taxon>Bacillus</taxon>
        <taxon>Bacillus cereus group</taxon>
    </lineage>
</organism>
<dbReference type="AlphaFoldDB" id="B7IKF9"/>
<dbReference type="HOGENOM" id="CLU_189705_0_0_9"/>
<evidence type="ECO:0000313" key="1">
    <source>
        <dbReference type="EMBL" id="ACK96423.1"/>
    </source>
</evidence>
<sequence>MYTEADDENEVRCVYDHIAKHDMLQNLNYIDIVDLLGEEEPYGPYNEIGIRDSEKD</sequence>
<dbReference type="EMBL" id="CP001186">
    <property type="protein sequence ID" value="ACK96423.1"/>
    <property type="molecule type" value="Genomic_DNA"/>
</dbReference>
<dbReference type="KEGG" id="bcg:BCG9842_B2413"/>
<accession>B7IKF9</accession>
<name>B7IKF9_BACC2</name>